<comment type="caution">
    <text evidence="4">The sequence shown here is derived from an EMBL/GenBank/DDBJ whole genome shotgun (WGS) entry which is preliminary data.</text>
</comment>
<sequence>MKAIGFSRFGDPDVLRELDLADAVAGPGQIRVQVQYSGVNPSDTLTRSGWSKPVFEGLGRVYPDPPYVPGWDFYGRVNQIGSGTDTDLAVGDAVIGLPLDTKADVGAYGEYVVTVADSVVRAPHAVEPAAAGSFLMNATTAYAALHDLALAPGATIAVTGAAGAVGIFVIQLATRAGLRVIADAKDSDVSRVRAAGADVIVARGAGVADRIRAEVPGGVDAVIDCALVGESILPAIRDGGAIATLRLYRGDVERGIRWILVHVSEFSANHEVLEELRDLIDRGVLTTAVAKVLPATAGHAAEAHRLVEAGGLRGRIVLKW</sequence>
<dbReference type="InterPro" id="IPR036291">
    <property type="entry name" value="NAD(P)-bd_dom_sf"/>
</dbReference>
<accession>A0A179VBF7</accession>
<dbReference type="AlphaFoldDB" id="A0A179VBF7"/>
<dbReference type="SUPFAM" id="SSF51735">
    <property type="entry name" value="NAD(P)-binding Rossmann-fold domains"/>
    <property type="match status" value="1"/>
</dbReference>
<reference evidence="4 5" key="1">
    <citation type="submission" date="2016-01" db="EMBL/GenBank/DDBJ databases">
        <title>Mycobacterium immunogenum strain CD11_6 genome sequencing and assembly.</title>
        <authorList>
            <person name="Kaur G."/>
            <person name="Nair G.R."/>
            <person name="Mayilraj S."/>
        </authorList>
    </citation>
    <scope>NUCLEOTIDE SEQUENCE [LARGE SCALE GENOMIC DNA]</scope>
    <source>
        <strain evidence="4 5">CD11-6</strain>
    </source>
</reference>
<dbReference type="InterPro" id="IPR020843">
    <property type="entry name" value="ER"/>
</dbReference>
<name>A0A179VBF7_9MYCO</name>
<dbReference type="SUPFAM" id="SSF50129">
    <property type="entry name" value="GroES-like"/>
    <property type="match status" value="1"/>
</dbReference>
<proteinExistence type="predicted"/>
<dbReference type="Pfam" id="PF08240">
    <property type="entry name" value="ADH_N"/>
    <property type="match status" value="1"/>
</dbReference>
<dbReference type="Gene3D" id="3.90.180.10">
    <property type="entry name" value="Medium-chain alcohol dehydrogenases, catalytic domain"/>
    <property type="match status" value="1"/>
</dbReference>
<dbReference type="GO" id="GO:0070402">
    <property type="term" value="F:NADPH binding"/>
    <property type="evidence" value="ECO:0007669"/>
    <property type="project" value="TreeGrafter"/>
</dbReference>
<dbReference type="InterPro" id="IPR011032">
    <property type="entry name" value="GroES-like_sf"/>
</dbReference>
<gene>
    <name evidence="4" type="ORF">AWB85_08275</name>
</gene>
<dbReference type="Gene3D" id="3.40.50.720">
    <property type="entry name" value="NAD(P)-binding Rossmann-like Domain"/>
    <property type="match status" value="1"/>
</dbReference>
<evidence type="ECO:0000313" key="5">
    <source>
        <dbReference type="Proteomes" id="UP000186919"/>
    </source>
</evidence>
<feature type="domain" description="Enoyl reductase (ER)" evidence="3">
    <location>
        <begin position="10"/>
        <end position="318"/>
    </location>
</feature>
<keyword evidence="1" id="KW-0521">NADP</keyword>
<dbReference type="EMBL" id="LQYE01000023">
    <property type="protein sequence ID" value="OAT68305.1"/>
    <property type="molecule type" value="Genomic_DNA"/>
</dbReference>
<organism evidence="4 5">
    <name type="scientific">Mycobacteroides immunogenum</name>
    <dbReference type="NCBI Taxonomy" id="83262"/>
    <lineage>
        <taxon>Bacteria</taxon>
        <taxon>Bacillati</taxon>
        <taxon>Actinomycetota</taxon>
        <taxon>Actinomycetes</taxon>
        <taxon>Mycobacteriales</taxon>
        <taxon>Mycobacteriaceae</taxon>
        <taxon>Mycobacteroides</taxon>
    </lineage>
</organism>
<evidence type="ECO:0000256" key="2">
    <source>
        <dbReference type="ARBA" id="ARBA00023002"/>
    </source>
</evidence>
<dbReference type="SMART" id="SM00829">
    <property type="entry name" value="PKS_ER"/>
    <property type="match status" value="1"/>
</dbReference>
<dbReference type="GO" id="GO:0016651">
    <property type="term" value="F:oxidoreductase activity, acting on NAD(P)H"/>
    <property type="evidence" value="ECO:0007669"/>
    <property type="project" value="TreeGrafter"/>
</dbReference>
<dbReference type="PANTHER" id="PTHR48106">
    <property type="entry name" value="QUINONE OXIDOREDUCTASE PIG3-RELATED"/>
    <property type="match status" value="1"/>
</dbReference>
<evidence type="ECO:0000259" key="3">
    <source>
        <dbReference type="SMART" id="SM00829"/>
    </source>
</evidence>
<dbReference type="InterPro" id="IPR013154">
    <property type="entry name" value="ADH-like_N"/>
</dbReference>
<dbReference type="RefSeq" id="WP_064630611.1">
    <property type="nucleotide sequence ID" value="NZ_LQYE01000023.1"/>
</dbReference>
<dbReference type="Proteomes" id="UP000186919">
    <property type="component" value="Unassembled WGS sequence"/>
</dbReference>
<keyword evidence="2" id="KW-0560">Oxidoreductase</keyword>
<dbReference type="Pfam" id="PF13602">
    <property type="entry name" value="ADH_zinc_N_2"/>
    <property type="match status" value="1"/>
</dbReference>
<protein>
    <recommendedName>
        <fullName evidence="3">Enoyl reductase (ER) domain-containing protein</fullName>
    </recommendedName>
</protein>
<evidence type="ECO:0000313" key="4">
    <source>
        <dbReference type="EMBL" id="OAT68305.1"/>
    </source>
</evidence>
<evidence type="ECO:0000256" key="1">
    <source>
        <dbReference type="ARBA" id="ARBA00022857"/>
    </source>
</evidence>
<dbReference type="CDD" id="cd05289">
    <property type="entry name" value="MDR_like_2"/>
    <property type="match status" value="1"/>
</dbReference>